<keyword evidence="1" id="KW-0812">Transmembrane</keyword>
<dbReference type="Proteomes" id="UP000475862">
    <property type="component" value="Unassembled WGS sequence"/>
</dbReference>
<sequence>MYNMGSNKGHAHAILSKTTVLGYTDYCFMRVYYINFSKSINKNYLDASTAIFIKKKKKRHSSALIRIQHDNIFIRLNMRSRCPRAHNIILYLTKNVLYLLILYMSCIRHTRYYISYIAKNHSIVNLTYTTLSYCCHRQTLQLTKIDSTKKKLLQLNFLCTKSRSEPFRFRFTRSNIFIRNIYFYTHKHTHTHAHTHIHTYTIRRDLCKYQTSYLSQTQTRIQKRFSRKVFIRTKLETNYITLNTNI</sequence>
<keyword evidence="1" id="KW-0472">Membrane</keyword>
<dbReference type="AlphaFoldDB" id="A0A6G0U2U0"/>
<name>A0A6G0U2U0_APHGL</name>
<proteinExistence type="predicted"/>
<evidence type="ECO:0000313" key="3">
    <source>
        <dbReference type="Proteomes" id="UP000475862"/>
    </source>
</evidence>
<evidence type="ECO:0000313" key="2">
    <source>
        <dbReference type="EMBL" id="KAE9542546.1"/>
    </source>
</evidence>
<organism evidence="2 3">
    <name type="scientific">Aphis glycines</name>
    <name type="common">Soybean aphid</name>
    <dbReference type="NCBI Taxonomy" id="307491"/>
    <lineage>
        <taxon>Eukaryota</taxon>
        <taxon>Metazoa</taxon>
        <taxon>Ecdysozoa</taxon>
        <taxon>Arthropoda</taxon>
        <taxon>Hexapoda</taxon>
        <taxon>Insecta</taxon>
        <taxon>Pterygota</taxon>
        <taxon>Neoptera</taxon>
        <taxon>Paraneoptera</taxon>
        <taxon>Hemiptera</taxon>
        <taxon>Sternorrhyncha</taxon>
        <taxon>Aphidomorpha</taxon>
        <taxon>Aphidoidea</taxon>
        <taxon>Aphididae</taxon>
        <taxon>Aphidini</taxon>
        <taxon>Aphis</taxon>
        <taxon>Aphis</taxon>
    </lineage>
</organism>
<comment type="caution">
    <text evidence="2">The sequence shown here is derived from an EMBL/GenBank/DDBJ whole genome shotgun (WGS) entry which is preliminary data.</text>
</comment>
<reference evidence="2 3" key="1">
    <citation type="submission" date="2019-08" db="EMBL/GenBank/DDBJ databases">
        <title>The genome of the soybean aphid Biotype 1, its phylome, world population structure and adaptation to the North American continent.</title>
        <authorList>
            <person name="Giordano R."/>
            <person name="Donthu R.K."/>
            <person name="Hernandez A.G."/>
            <person name="Wright C.L."/>
            <person name="Zimin A.V."/>
        </authorList>
    </citation>
    <scope>NUCLEOTIDE SEQUENCE [LARGE SCALE GENOMIC DNA]</scope>
    <source>
        <tissue evidence="2">Whole aphids</tissue>
    </source>
</reference>
<gene>
    <name evidence="2" type="ORF">AGLY_002457</name>
</gene>
<keyword evidence="3" id="KW-1185">Reference proteome</keyword>
<evidence type="ECO:0000256" key="1">
    <source>
        <dbReference type="SAM" id="Phobius"/>
    </source>
</evidence>
<feature type="transmembrane region" description="Helical" evidence="1">
    <location>
        <begin position="88"/>
        <end position="105"/>
    </location>
</feature>
<dbReference type="EMBL" id="VYZN01000009">
    <property type="protein sequence ID" value="KAE9542546.1"/>
    <property type="molecule type" value="Genomic_DNA"/>
</dbReference>
<keyword evidence="1" id="KW-1133">Transmembrane helix</keyword>
<accession>A0A6G0U2U0</accession>
<protein>
    <submittedName>
        <fullName evidence="2">Uncharacterized protein</fullName>
    </submittedName>
</protein>